<name>A0A9Q3M9M0_9HYPH</name>
<comment type="caution">
    <text evidence="2">The sequence shown here is derived from an EMBL/GenBank/DDBJ whole genome shotgun (WGS) entry which is preliminary data.</text>
</comment>
<dbReference type="InterPro" id="IPR004919">
    <property type="entry name" value="GmrSD_N"/>
</dbReference>
<dbReference type="RefSeq" id="WP_221133569.1">
    <property type="nucleotide sequence ID" value="NZ_JABDYA010000003.1"/>
</dbReference>
<proteinExistence type="predicted"/>
<dbReference type="Pfam" id="PF03235">
    <property type="entry name" value="GmrSD_N"/>
    <property type="match status" value="1"/>
</dbReference>
<dbReference type="Proteomes" id="UP000749740">
    <property type="component" value="Unassembled WGS sequence"/>
</dbReference>
<evidence type="ECO:0000313" key="3">
    <source>
        <dbReference type="Proteomes" id="UP000749740"/>
    </source>
</evidence>
<dbReference type="PANTHER" id="PTHR39639">
    <property type="entry name" value="CHROMOSOME 16, WHOLE GENOME SHOTGUN SEQUENCE"/>
    <property type="match status" value="1"/>
</dbReference>
<accession>A0A9Q3M9M0</accession>
<gene>
    <name evidence="2" type="ORF">HJB63_10690</name>
</gene>
<feature type="domain" description="GmrSD restriction endonucleases N-terminal" evidence="1">
    <location>
        <begin position="49"/>
        <end position="200"/>
    </location>
</feature>
<dbReference type="AlphaFoldDB" id="A0A9Q3M9M0"/>
<evidence type="ECO:0000259" key="1">
    <source>
        <dbReference type="Pfam" id="PF03235"/>
    </source>
</evidence>
<protein>
    <submittedName>
        <fullName evidence="2">DUF262 domain-containing protein</fullName>
    </submittedName>
</protein>
<reference evidence="2" key="1">
    <citation type="submission" date="2020-04" db="EMBL/GenBank/DDBJ databases">
        <title>Global-level population genomics: horizontal gene transfer, symbiosis and evolution in Rhizobia.</title>
        <authorList>
            <person name="Gai Y."/>
        </authorList>
    </citation>
    <scope>NUCLEOTIDE SEQUENCE</scope>
    <source>
        <strain evidence="2">BLR57</strain>
    </source>
</reference>
<evidence type="ECO:0000313" key="2">
    <source>
        <dbReference type="EMBL" id="MBX5023039.1"/>
    </source>
</evidence>
<sequence>MTKEIIIGDVEDSFDEVPPPDTTDPDEFFAKNAFRIIYQTNNFFLTQIHELVTKGEVLNIRPEYQRRLVWSTAQKSRLIESLLLNIPIPPVFFYESSAARYEVMDGQQRLNCIREFIAGDFALTGLQVLKPLNGIRFSRCPPRIKRALERSSVSAIILLLESDTGDAADRLSMRDIRRFIFDRLNTGGKKLNAQEIRNALNPGFFNQAIITISRSRLFTEIFDIPAYIETDPNDYYENPVRQKNALYSSMGDCQLVLRYFALKEDSNIRGSMKSMLDRAMERQMTEAEANQAVNDYLARLSFLYNLFDEEPFQLLPDEKNRVRVSAAIYDASMVAIDKLWHSRAGIEHNKPVVLQRMQTALSSPDDLITLTGQGNTAQAVRDRINLMERVFTPA</sequence>
<organism evidence="2 3">
    <name type="scientific">Rhizobium lentis</name>
    <dbReference type="NCBI Taxonomy" id="1138194"/>
    <lineage>
        <taxon>Bacteria</taxon>
        <taxon>Pseudomonadati</taxon>
        <taxon>Pseudomonadota</taxon>
        <taxon>Alphaproteobacteria</taxon>
        <taxon>Hyphomicrobiales</taxon>
        <taxon>Rhizobiaceae</taxon>
        <taxon>Rhizobium/Agrobacterium group</taxon>
        <taxon>Rhizobium</taxon>
    </lineage>
</organism>
<dbReference type="PANTHER" id="PTHR39639:SF1">
    <property type="entry name" value="DUF262 DOMAIN-CONTAINING PROTEIN"/>
    <property type="match status" value="1"/>
</dbReference>
<dbReference type="EMBL" id="JABDYC010000002">
    <property type="protein sequence ID" value="MBX5023039.1"/>
    <property type="molecule type" value="Genomic_DNA"/>
</dbReference>